<proteinExistence type="inferred from homology"/>
<comment type="similarity">
    <text evidence="1">Belongs to the UPF0213 family.</text>
</comment>
<evidence type="ECO:0000313" key="3">
    <source>
        <dbReference type="EMBL" id="KPK63264.1"/>
    </source>
</evidence>
<organism evidence="3 4">
    <name type="scientific">candidate division WOR_3 bacterium SM23_42</name>
    <dbReference type="NCBI Taxonomy" id="1703779"/>
    <lineage>
        <taxon>Bacteria</taxon>
        <taxon>Bacteria division WOR-3</taxon>
    </lineage>
</organism>
<dbReference type="InterPro" id="IPR050190">
    <property type="entry name" value="UPF0213_domain"/>
</dbReference>
<evidence type="ECO:0000259" key="2">
    <source>
        <dbReference type="PROSITE" id="PS50164"/>
    </source>
</evidence>
<dbReference type="Gene3D" id="3.40.1440.10">
    <property type="entry name" value="GIY-YIG endonuclease"/>
    <property type="match status" value="1"/>
</dbReference>
<dbReference type="PROSITE" id="PS50164">
    <property type="entry name" value="GIY_YIG"/>
    <property type="match status" value="1"/>
</dbReference>
<evidence type="ECO:0000313" key="4">
    <source>
        <dbReference type="Proteomes" id="UP000051373"/>
    </source>
</evidence>
<feature type="domain" description="GIY-YIG" evidence="2">
    <location>
        <begin position="5"/>
        <end position="80"/>
    </location>
</feature>
<sequence length="90" mass="10764">MSPSTKYFVYILQATDSFLYTGTTKNLEERLERHNRGRGGKFTKGRRPLKLVYFEEFNNLRSAMQREIQVKKLSRSRKQELIDKFENSQK</sequence>
<comment type="caution">
    <text evidence="3">The sequence shown here is derived from an EMBL/GenBank/DDBJ whole genome shotgun (WGS) entry which is preliminary data.</text>
</comment>
<protein>
    <recommendedName>
        <fullName evidence="2">GIY-YIG domain-containing protein</fullName>
    </recommendedName>
</protein>
<gene>
    <name evidence="3" type="ORF">AMJ83_07895</name>
</gene>
<dbReference type="InterPro" id="IPR035901">
    <property type="entry name" value="GIY-YIG_endonuc_sf"/>
</dbReference>
<dbReference type="PANTHER" id="PTHR34477:SF1">
    <property type="entry name" value="UPF0213 PROTEIN YHBQ"/>
    <property type="match status" value="1"/>
</dbReference>
<dbReference type="SUPFAM" id="SSF82771">
    <property type="entry name" value="GIY-YIG endonuclease"/>
    <property type="match status" value="1"/>
</dbReference>
<evidence type="ECO:0000256" key="1">
    <source>
        <dbReference type="ARBA" id="ARBA00007435"/>
    </source>
</evidence>
<dbReference type="EMBL" id="LJUJ01000016">
    <property type="protein sequence ID" value="KPK63264.1"/>
    <property type="molecule type" value="Genomic_DNA"/>
</dbReference>
<reference evidence="3 4" key="1">
    <citation type="journal article" date="2015" name="Microbiome">
        <title>Genomic resolution of linkages in carbon, nitrogen, and sulfur cycling among widespread estuary sediment bacteria.</title>
        <authorList>
            <person name="Baker B.J."/>
            <person name="Lazar C.S."/>
            <person name="Teske A.P."/>
            <person name="Dick G.J."/>
        </authorList>
    </citation>
    <scope>NUCLEOTIDE SEQUENCE [LARGE SCALE GENOMIC DNA]</scope>
    <source>
        <strain evidence="3">SM23_42</strain>
    </source>
</reference>
<dbReference type="CDD" id="cd10456">
    <property type="entry name" value="GIY-YIG_UPF0213"/>
    <property type="match status" value="1"/>
</dbReference>
<dbReference type="Proteomes" id="UP000051373">
    <property type="component" value="Unassembled WGS sequence"/>
</dbReference>
<dbReference type="AlphaFoldDB" id="A0A0S8FR70"/>
<dbReference type="Pfam" id="PF01541">
    <property type="entry name" value="GIY-YIG"/>
    <property type="match status" value="1"/>
</dbReference>
<name>A0A0S8FR70_UNCW3</name>
<dbReference type="InterPro" id="IPR000305">
    <property type="entry name" value="GIY-YIG_endonuc"/>
</dbReference>
<accession>A0A0S8FR70</accession>
<dbReference type="PANTHER" id="PTHR34477">
    <property type="entry name" value="UPF0213 PROTEIN YHBQ"/>
    <property type="match status" value="1"/>
</dbReference>